<feature type="non-terminal residue" evidence="1">
    <location>
        <position position="1"/>
    </location>
</feature>
<dbReference type="SUPFAM" id="SSF49899">
    <property type="entry name" value="Concanavalin A-like lectins/glucanases"/>
    <property type="match status" value="1"/>
</dbReference>
<reference evidence="1" key="1">
    <citation type="journal article" date="2015" name="Nature">
        <title>Complex archaea that bridge the gap between prokaryotes and eukaryotes.</title>
        <authorList>
            <person name="Spang A."/>
            <person name="Saw J.H."/>
            <person name="Jorgensen S.L."/>
            <person name="Zaremba-Niedzwiedzka K."/>
            <person name="Martijn J."/>
            <person name="Lind A.E."/>
            <person name="van Eijk R."/>
            <person name="Schleper C."/>
            <person name="Guy L."/>
            <person name="Ettema T.J."/>
        </authorList>
    </citation>
    <scope>NUCLEOTIDE SEQUENCE</scope>
</reference>
<comment type="caution">
    <text evidence="1">The sequence shown here is derived from an EMBL/GenBank/DDBJ whole genome shotgun (WGS) entry which is preliminary data.</text>
</comment>
<proteinExistence type="predicted"/>
<name>A0A0F9ERM5_9ZZZZ</name>
<dbReference type="AlphaFoldDB" id="A0A0F9ERM5"/>
<organism evidence="1">
    <name type="scientific">marine sediment metagenome</name>
    <dbReference type="NCBI Taxonomy" id="412755"/>
    <lineage>
        <taxon>unclassified sequences</taxon>
        <taxon>metagenomes</taxon>
        <taxon>ecological metagenomes</taxon>
    </lineage>
</organism>
<protein>
    <submittedName>
        <fullName evidence="1">Uncharacterized protein</fullName>
    </submittedName>
</protein>
<feature type="non-terminal residue" evidence="1">
    <location>
        <position position="537"/>
    </location>
</feature>
<gene>
    <name evidence="1" type="ORF">LCGC14_2394540</name>
</gene>
<dbReference type="EMBL" id="LAZR01035812">
    <property type="protein sequence ID" value="KKL26513.1"/>
    <property type="molecule type" value="Genomic_DNA"/>
</dbReference>
<sequence length="537" mass="57565">PILLKLTPNFGRESQSILAEGVGFGNEQAFVRWKGAGTGAAAYAEADVAATTSPWTVEGWFRAADVGAWGVAQGSITGSLLQLRATAVVKYEISLNAGKIKITNPAGGTSETLAAFDDGDMHHVRLVFNGTTLICLVDGIPELTLGATDVTWDRVRLANGLTADLREWRIKTETLTASIFNPVWDYTSDGTTFALWHIDEGTGTTLNDSSPNNRHLAIAGADYRWIDWDFALRVTLNGATQGLVSGDVRTRQAFWTVAVGAVSGPVVVKHISVHTDESAAAAFTVLPPVPLRGVGFEVRIYDRLNYANLLTILENAYGVAFSIELDAAGAGQFKLSLNDAKAIDANLAHGNLARIYLDGVERFAFFIENTQENLVVGDDVSGREVTISGSGLLNALDHMLVYPPNWPAASPSKWTFTDVTPGTILAAFLDAGVGRGVLSDLTYDFTAAVDSSGVAWPTLFTTEYEAGISVLMIIEQFVALGYNVKMDSDFSLHFYVTSGLDRSTGQAPTVFSEGDNLVVQKRSAVSSDVKNVALIKR</sequence>
<dbReference type="InterPro" id="IPR013320">
    <property type="entry name" value="ConA-like_dom_sf"/>
</dbReference>
<evidence type="ECO:0000313" key="1">
    <source>
        <dbReference type="EMBL" id="KKL26513.1"/>
    </source>
</evidence>
<dbReference type="Gene3D" id="2.60.120.200">
    <property type="match status" value="1"/>
</dbReference>
<accession>A0A0F9ERM5</accession>